<evidence type="ECO:0000313" key="2">
    <source>
        <dbReference type="EMBL" id="CAH1440924.1"/>
    </source>
</evidence>
<proteinExistence type="predicted"/>
<feature type="compositionally biased region" description="Basic and acidic residues" evidence="1">
    <location>
        <begin position="76"/>
        <end position="98"/>
    </location>
</feature>
<accession>A0AAU9NSQ5</accession>
<organism evidence="2 3">
    <name type="scientific">Lactuca virosa</name>
    <dbReference type="NCBI Taxonomy" id="75947"/>
    <lineage>
        <taxon>Eukaryota</taxon>
        <taxon>Viridiplantae</taxon>
        <taxon>Streptophyta</taxon>
        <taxon>Embryophyta</taxon>
        <taxon>Tracheophyta</taxon>
        <taxon>Spermatophyta</taxon>
        <taxon>Magnoliopsida</taxon>
        <taxon>eudicotyledons</taxon>
        <taxon>Gunneridae</taxon>
        <taxon>Pentapetalae</taxon>
        <taxon>asterids</taxon>
        <taxon>campanulids</taxon>
        <taxon>Asterales</taxon>
        <taxon>Asteraceae</taxon>
        <taxon>Cichorioideae</taxon>
        <taxon>Cichorieae</taxon>
        <taxon>Lactucinae</taxon>
        <taxon>Lactuca</taxon>
    </lineage>
</organism>
<evidence type="ECO:0000313" key="3">
    <source>
        <dbReference type="Proteomes" id="UP001157418"/>
    </source>
</evidence>
<dbReference type="EMBL" id="CAKMRJ010005412">
    <property type="protein sequence ID" value="CAH1440924.1"/>
    <property type="molecule type" value="Genomic_DNA"/>
</dbReference>
<feature type="compositionally biased region" description="Basic residues" evidence="1">
    <location>
        <begin position="61"/>
        <end position="75"/>
    </location>
</feature>
<dbReference type="AlphaFoldDB" id="A0AAU9NSQ5"/>
<evidence type="ECO:0000256" key="1">
    <source>
        <dbReference type="SAM" id="MobiDB-lite"/>
    </source>
</evidence>
<keyword evidence="3" id="KW-1185">Reference proteome</keyword>
<gene>
    <name evidence="2" type="ORF">LVIROSA_LOCUS27027</name>
</gene>
<sequence>MFVTSDPKKFVIVGSILPPILSTVPADHPIIMEYLKTAVSTEVGGSEEEIPWKKVKSSKRKGKTIVSKQSKKHTREKPQVVIKEDSSEHTASLDRNETESALNNEVNSTLGRNQYLFQSQFKLILSLRFVETDLVFQVESDHEDDDAPMTKGYLRKLNKKLDEILSRYSTFINTKYEELLSSHPETTQNLVNEHADKLSQYQKLVDDYAKLVKEASS</sequence>
<name>A0AAU9NSQ5_9ASTR</name>
<comment type="caution">
    <text evidence="2">The sequence shown here is derived from an EMBL/GenBank/DDBJ whole genome shotgun (WGS) entry which is preliminary data.</text>
</comment>
<feature type="region of interest" description="Disordered" evidence="1">
    <location>
        <begin position="61"/>
        <end position="100"/>
    </location>
</feature>
<protein>
    <submittedName>
        <fullName evidence="2">Uncharacterized protein</fullName>
    </submittedName>
</protein>
<reference evidence="2 3" key="1">
    <citation type="submission" date="2022-01" db="EMBL/GenBank/DDBJ databases">
        <authorList>
            <person name="Xiong W."/>
            <person name="Schranz E."/>
        </authorList>
    </citation>
    <scope>NUCLEOTIDE SEQUENCE [LARGE SCALE GENOMIC DNA]</scope>
</reference>
<dbReference type="Proteomes" id="UP001157418">
    <property type="component" value="Unassembled WGS sequence"/>
</dbReference>